<evidence type="ECO:0000313" key="3">
    <source>
        <dbReference type="Proteomes" id="UP001165063"/>
    </source>
</evidence>
<dbReference type="Pfam" id="PF23190">
    <property type="entry name" value="LHD_TRPY1"/>
    <property type="match status" value="1"/>
</dbReference>
<gene>
    <name evidence="2" type="ORF">Amon01_000782300</name>
</gene>
<dbReference type="InterPro" id="IPR056337">
    <property type="entry name" value="LHD_YVC1"/>
</dbReference>
<dbReference type="EMBL" id="BSXU01006125">
    <property type="protein sequence ID" value="GMG55751.1"/>
    <property type="molecule type" value="Genomic_DNA"/>
</dbReference>
<comment type="caution">
    <text evidence="2">The sequence shown here is derived from an EMBL/GenBank/DDBJ whole genome shotgun (WGS) entry which is preliminary data.</text>
</comment>
<organism evidence="2 3">
    <name type="scientific">Ambrosiozyma monospora</name>
    <name type="common">Yeast</name>
    <name type="synonym">Endomycopsis monosporus</name>
    <dbReference type="NCBI Taxonomy" id="43982"/>
    <lineage>
        <taxon>Eukaryota</taxon>
        <taxon>Fungi</taxon>
        <taxon>Dikarya</taxon>
        <taxon>Ascomycota</taxon>
        <taxon>Saccharomycotina</taxon>
        <taxon>Pichiomycetes</taxon>
        <taxon>Pichiales</taxon>
        <taxon>Pichiaceae</taxon>
        <taxon>Ambrosiozyma</taxon>
    </lineage>
</organism>
<sequence>MAFSENTMSVTLPGEREIQLPLYEADEDSNDYTTPTSRQVLRIAINLKHLIDKLIPISIELDDITSQDSIIINDQVIKAVKLAAGGEGQGKGSSAMRYQAPLVFCLLQVSNWYYQLMLNELSDTELYRARKTAAETIASNLLEKEEDDKYLLLSMLCHRYSINLNDEDSDPANVMELAVDMHCTTVISSSGYQRCVKWLWRGWIVQASTDSSEYVLYKGNRNVDFAAHFDPDRIKTPLYQNIFEILFSFIYLGLYTYIINNDTEDYQLGLVEMVYYLFTLGFALDELTKFYHIGYNYLNLSNGFNCY</sequence>
<evidence type="ECO:0000313" key="2">
    <source>
        <dbReference type="EMBL" id="GMG55751.1"/>
    </source>
</evidence>
<dbReference type="OrthoDB" id="301415at2759"/>
<dbReference type="PANTHER" id="PTHR35859:SF1">
    <property type="entry name" value="NONSELECTIVE CATION CHANNEL PROTEIN"/>
    <property type="match status" value="1"/>
</dbReference>
<accession>A0A9W7DK44</accession>
<evidence type="ECO:0000259" key="1">
    <source>
        <dbReference type="Pfam" id="PF23190"/>
    </source>
</evidence>
<dbReference type="InterPro" id="IPR052971">
    <property type="entry name" value="TRP_calcium_channel"/>
</dbReference>
<reference evidence="2" key="1">
    <citation type="submission" date="2023-04" db="EMBL/GenBank/DDBJ databases">
        <title>Ambrosiozyma monospora NBRC 1965.</title>
        <authorList>
            <person name="Ichikawa N."/>
            <person name="Sato H."/>
            <person name="Tonouchi N."/>
        </authorList>
    </citation>
    <scope>NUCLEOTIDE SEQUENCE</scope>
    <source>
        <strain evidence="2">NBRC 1965</strain>
    </source>
</reference>
<dbReference type="Proteomes" id="UP001165063">
    <property type="component" value="Unassembled WGS sequence"/>
</dbReference>
<dbReference type="AlphaFoldDB" id="A0A9W7DK44"/>
<feature type="domain" description="YVC1 N-terminal linker helical" evidence="1">
    <location>
        <begin position="40"/>
        <end position="229"/>
    </location>
</feature>
<keyword evidence="3" id="KW-1185">Reference proteome</keyword>
<proteinExistence type="predicted"/>
<name>A0A9W7DK44_AMBMO</name>
<dbReference type="PANTHER" id="PTHR35859">
    <property type="entry name" value="NONSELECTIVE CATION CHANNEL PROTEIN"/>
    <property type="match status" value="1"/>
</dbReference>
<protein>
    <submittedName>
        <fullName evidence="2">Unnamed protein product</fullName>
    </submittedName>
</protein>